<comment type="caution">
    <text evidence="7">The sequence shown here is derived from an EMBL/GenBank/DDBJ whole genome shotgun (WGS) entry which is preliminary data.</text>
</comment>
<dbReference type="InterPro" id="IPR024864">
    <property type="entry name" value="Nup54/Nup57/Nup44"/>
</dbReference>
<dbReference type="GO" id="GO:0017056">
    <property type="term" value="F:structural constituent of nuclear pore"/>
    <property type="evidence" value="ECO:0007669"/>
    <property type="project" value="TreeGrafter"/>
</dbReference>
<dbReference type="Proteomes" id="UP001212152">
    <property type="component" value="Unassembled WGS sequence"/>
</dbReference>
<evidence type="ECO:0000313" key="8">
    <source>
        <dbReference type="Proteomes" id="UP001212152"/>
    </source>
</evidence>
<evidence type="ECO:0000256" key="4">
    <source>
        <dbReference type="SAM" id="Coils"/>
    </source>
</evidence>
<dbReference type="Pfam" id="PF13874">
    <property type="entry name" value="Nup54"/>
    <property type="match status" value="1"/>
</dbReference>
<dbReference type="InterPro" id="IPR025712">
    <property type="entry name" value="Nup54_alpha-helical_dom"/>
</dbReference>
<dbReference type="AlphaFoldDB" id="A0AAD5XR32"/>
<accession>A0AAD5XR32</accession>
<evidence type="ECO:0000256" key="5">
    <source>
        <dbReference type="SAM" id="MobiDB-lite"/>
    </source>
</evidence>
<dbReference type="PANTHER" id="PTHR13000">
    <property type="entry name" value="NUCLEOPORIN P54"/>
    <property type="match status" value="1"/>
</dbReference>
<dbReference type="InterPro" id="IPR025574">
    <property type="entry name" value="Nucleoporin_FG_rpt"/>
</dbReference>
<keyword evidence="3" id="KW-0539">Nucleus</keyword>
<feature type="region of interest" description="Disordered" evidence="5">
    <location>
        <begin position="218"/>
        <end position="246"/>
    </location>
</feature>
<feature type="compositionally biased region" description="Low complexity" evidence="5">
    <location>
        <begin position="107"/>
        <end position="130"/>
    </location>
</feature>
<keyword evidence="2" id="KW-0813">Transport</keyword>
<dbReference type="Gene3D" id="1.20.5.490">
    <property type="entry name" value="Single helix bin"/>
    <property type="match status" value="1"/>
</dbReference>
<comment type="subcellular location">
    <subcellularLocation>
        <location evidence="1">Nucleus</location>
    </subcellularLocation>
</comment>
<feature type="compositionally biased region" description="Polar residues" evidence="5">
    <location>
        <begin position="8"/>
        <end position="25"/>
    </location>
</feature>
<evidence type="ECO:0000256" key="3">
    <source>
        <dbReference type="ARBA" id="ARBA00023242"/>
    </source>
</evidence>
<feature type="domain" description="Nucleoporin Nup54 alpha-helical" evidence="6">
    <location>
        <begin position="292"/>
        <end position="429"/>
    </location>
</feature>
<sequence length="503" mass="54640">MKGWTDTRVASSTGAQPAQPQQQKLTAFPGFGAAASQQQQQQQQPAFGGFGTSQPQQQLTFGGVGTSQPQQQQPAFGGFGTSQPQQQQQPAFGGFATSQPQQQPAFGGFATSQPQQQQAFGGFGSSQPQQAGGGLFGAQQQAAPAPAFGAFGAATSQPQMGGGLFGATSRPAVAGSLFGSAAGSTAPGMGLFGAPAAQPAPAGNSLFGAPAAGGLFGGQNSLQMSQQPQQQQQLQLQQQQQGLQARRQPRNLQEYMQYFAASWNPDDPACLFKHYFYNIVGPNEASRYGPGPTDDLALYQQAQAENPDPENLVPVIAVGYRDLQKRVNMQAQAHEMHRAKLEEMEEKLEYLQRKRFLNTSSKIEEYTRRQATLVARVLKIMTQVQILRNRGYSVRGEEEKYRAYLETMERELQKPSVFRGRLNEIWAHLQQNKCSKQFGINGNGGQDGTTNASVADEEQLALMMQTLAAHQNGLTTLMSMVVKDNKETDDILRGYEELGYRRR</sequence>
<dbReference type="GO" id="GO:0036228">
    <property type="term" value="P:protein localization to nuclear inner membrane"/>
    <property type="evidence" value="ECO:0007669"/>
    <property type="project" value="TreeGrafter"/>
</dbReference>
<feature type="compositionally biased region" description="Low complexity" evidence="5">
    <location>
        <begin position="66"/>
        <end position="97"/>
    </location>
</feature>
<dbReference type="GO" id="GO:0006999">
    <property type="term" value="P:nuclear pore organization"/>
    <property type="evidence" value="ECO:0007669"/>
    <property type="project" value="TreeGrafter"/>
</dbReference>
<dbReference type="PANTHER" id="PTHR13000:SF0">
    <property type="entry name" value="NUCLEOPORIN P54"/>
    <property type="match status" value="1"/>
</dbReference>
<dbReference type="GO" id="GO:0006607">
    <property type="term" value="P:NLS-bearing protein import into nucleus"/>
    <property type="evidence" value="ECO:0007669"/>
    <property type="project" value="TreeGrafter"/>
</dbReference>
<feature type="coiled-coil region" evidence="4">
    <location>
        <begin position="327"/>
        <end position="354"/>
    </location>
</feature>
<protein>
    <recommendedName>
        <fullName evidence="6">Nucleoporin Nup54 alpha-helical domain-containing protein</fullName>
    </recommendedName>
</protein>
<evidence type="ECO:0000256" key="2">
    <source>
        <dbReference type="ARBA" id="ARBA00022448"/>
    </source>
</evidence>
<evidence type="ECO:0000259" key="6">
    <source>
        <dbReference type="Pfam" id="PF13874"/>
    </source>
</evidence>
<gene>
    <name evidence="7" type="ORF">HDU87_004113</name>
</gene>
<dbReference type="EMBL" id="JADGJQ010000003">
    <property type="protein sequence ID" value="KAJ3184709.1"/>
    <property type="molecule type" value="Genomic_DNA"/>
</dbReference>
<dbReference type="Pfam" id="PF13634">
    <property type="entry name" value="Nucleoporin_FG"/>
    <property type="match status" value="2"/>
</dbReference>
<dbReference type="GO" id="GO:0044613">
    <property type="term" value="C:nuclear pore central transport channel"/>
    <property type="evidence" value="ECO:0007669"/>
    <property type="project" value="TreeGrafter"/>
</dbReference>
<evidence type="ECO:0000256" key="1">
    <source>
        <dbReference type="ARBA" id="ARBA00004123"/>
    </source>
</evidence>
<name>A0AAD5XR32_9FUNG</name>
<keyword evidence="4" id="KW-0175">Coiled coil</keyword>
<evidence type="ECO:0000313" key="7">
    <source>
        <dbReference type="EMBL" id="KAJ3184709.1"/>
    </source>
</evidence>
<proteinExistence type="predicted"/>
<keyword evidence="8" id="KW-1185">Reference proteome</keyword>
<feature type="compositionally biased region" description="Low complexity" evidence="5">
    <location>
        <begin position="27"/>
        <end position="47"/>
    </location>
</feature>
<organism evidence="7 8">
    <name type="scientific">Geranomyces variabilis</name>
    <dbReference type="NCBI Taxonomy" id="109894"/>
    <lineage>
        <taxon>Eukaryota</taxon>
        <taxon>Fungi</taxon>
        <taxon>Fungi incertae sedis</taxon>
        <taxon>Chytridiomycota</taxon>
        <taxon>Chytridiomycota incertae sedis</taxon>
        <taxon>Chytridiomycetes</taxon>
        <taxon>Spizellomycetales</taxon>
        <taxon>Powellomycetaceae</taxon>
        <taxon>Geranomyces</taxon>
    </lineage>
</organism>
<feature type="compositionally biased region" description="Low complexity" evidence="5">
    <location>
        <begin position="218"/>
        <end position="244"/>
    </location>
</feature>
<reference evidence="7" key="1">
    <citation type="submission" date="2020-05" db="EMBL/GenBank/DDBJ databases">
        <title>Phylogenomic resolution of chytrid fungi.</title>
        <authorList>
            <person name="Stajich J.E."/>
            <person name="Amses K."/>
            <person name="Simmons R."/>
            <person name="Seto K."/>
            <person name="Myers J."/>
            <person name="Bonds A."/>
            <person name="Quandt C.A."/>
            <person name="Barry K."/>
            <person name="Liu P."/>
            <person name="Grigoriev I."/>
            <person name="Longcore J.E."/>
            <person name="James T.Y."/>
        </authorList>
    </citation>
    <scope>NUCLEOTIDE SEQUENCE</scope>
    <source>
        <strain evidence="7">JEL0379</strain>
    </source>
</reference>
<feature type="region of interest" description="Disordered" evidence="5">
    <location>
        <begin position="1"/>
        <end position="140"/>
    </location>
</feature>